<keyword evidence="2 7" id="KW-0813">Transport</keyword>
<comment type="caution">
    <text evidence="9">The sequence shown here is derived from an EMBL/GenBank/DDBJ whole genome shotgun (WGS) entry which is preliminary data.</text>
</comment>
<dbReference type="Proteomes" id="UP000078454">
    <property type="component" value="Unassembled WGS sequence"/>
</dbReference>
<name>A0A198AM81_9BACL</name>
<keyword evidence="6 7" id="KW-0472">Membrane</keyword>
<evidence type="ECO:0000256" key="4">
    <source>
        <dbReference type="ARBA" id="ARBA00022692"/>
    </source>
</evidence>
<feature type="transmembrane region" description="Helical" evidence="7">
    <location>
        <begin position="265"/>
        <end position="287"/>
    </location>
</feature>
<dbReference type="RefSeq" id="WP_068662250.1">
    <property type="nucleotide sequence ID" value="NZ_LYPB01000046.1"/>
</dbReference>
<feature type="transmembrane region" description="Helical" evidence="7">
    <location>
        <begin position="110"/>
        <end position="131"/>
    </location>
</feature>
<dbReference type="CDD" id="cd06261">
    <property type="entry name" value="TM_PBP2"/>
    <property type="match status" value="1"/>
</dbReference>
<protein>
    <submittedName>
        <fullName evidence="9">ABC transporter permease</fullName>
    </submittedName>
</protein>
<proteinExistence type="inferred from homology"/>
<dbReference type="GO" id="GO:0005886">
    <property type="term" value="C:plasma membrane"/>
    <property type="evidence" value="ECO:0007669"/>
    <property type="project" value="UniProtKB-SubCell"/>
</dbReference>
<comment type="subcellular location">
    <subcellularLocation>
        <location evidence="1 7">Cell membrane</location>
        <topology evidence="1 7">Multi-pass membrane protein</topology>
    </subcellularLocation>
</comment>
<dbReference type="PANTHER" id="PTHR30193:SF1">
    <property type="entry name" value="ABC TRANSPORTER PERMEASE PROTEIN YESP-RELATED"/>
    <property type="match status" value="1"/>
</dbReference>
<evidence type="ECO:0000313" key="10">
    <source>
        <dbReference type="Proteomes" id="UP000078454"/>
    </source>
</evidence>
<dbReference type="InterPro" id="IPR000515">
    <property type="entry name" value="MetI-like"/>
</dbReference>
<accession>A0A198AM81</accession>
<keyword evidence="3" id="KW-1003">Cell membrane</keyword>
<dbReference type="Pfam" id="PF00528">
    <property type="entry name" value="BPD_transp_1"/>
    <property type="match status" value="1"/>
</dbReference>
<dbReference type="GO" id="GO:0055085">
    <property type="term" value="P:transmembrane transport"/>
    <property type="evidence" value="ECO:0007669"/>
    <property type="project" value="InterPro"/>
</dbReference>
<feature type="transmembrane region" description="Helical" evidence="7">
    <location>
        <begin position="161"/>
        <end position="184"/>
    </location>
</feature>
<dbReference type="STRING" id="1850517.A8708_33600"/>
<keyword evidence="4 7" id="KW-0812">Transmembrane</keyword>
<evidence type="ECO:0000256" key="7">
    <source>
        <dbReference type="RuleBase" id="RU363032"/>
    </source>
</evidence>
<feature type="transmembrane region" description="Helical" evidence="7">
    <location>
        <begin position="218"/>
        <end position="245"/>
    </location>
</feature>
<evidence type="ECO:0000256" key="3">
    <source>
        <dbReference type="ARBA" id="ARBA00022475"/>
    </source>
</evidence>
<gene>
    <name evidence="9" type="ORF">A8708_33600</name>
</gene>
<dbReference type="SUPFAM" id="SSF161098">
    <property type="entry name" value="MetI-like"/>
    <property type="match status" value="1"/>
</dbReference>
<dbReference type="InterPro" id="IPR035906">
    <property type="entry name" value="MetI-like_sf"/>
</dbReference>
<evidence type="ECO:0000259" key="8">
    <source>
        <dbReference type="PROSITE" id="PS50928"/>
    </source>
</evidence>
<reference evidence="9 10" key="1">
    <citation type="submission" date="2016-05" db="EMBL/GenBank/DDBJ databases">
        <title>Paenibacillus sp. 1ZS3-15 nov., isolated from the rhizosphere soil.</title>
        <authorList>
            <person name="Zhang X.X."/>
            <person name="Zhang J."/>
        </authorList>
    </citation>
    <scope>NUCLEOTIDE SEQUENCE [LARGE SCALE GENOMIC DNA]</scope>
    <source>
        <strain evidence="9 10">1ZS3-15</strain>
    </source>
</reference>
<dbReference type="AlphaFoldDB" id="A0A198AM81"/>
<evidence type="ECO:0000256" key="5">
    <source>
        <dbReference type="ARBA" id="ARBA00022989"/>
    </source>
</evidence>
<dbReference type="PROSITE" id="PS50928">
    <property type="entry name" value="ABC_TM1"/>
    <property type="match status" value="1"/>
</dbReference>
<dbReference type="Gene3D" id="1.10.3720.10">
    <property type="entry name" value="MetI-like"/>
    <property type="match status" value="1"/>
</dbReference>
<evidence type="ECO:0000256" key="6">
    <source>
        <dbReference type="ARBA" id="ARBA00023136"/>
    </source>
</evidence>
<evidence type="ECO:0000256" key="1">
    <source>
        <dbReference type="ARBA" id="ARBA00004651"/>
    </source>
</evidence>
<keyword evidence="5 7" id="KW-1133">Transmembrane helix</keyword>
<feature type="transmembrane region" description="Helical" evidence="7">
    <location>
        <begin position="77"/>
        <end position="98"/>
    </location>
</feature>
<evidence type="ECO:0000256" key="2">
    <source>
        <dbReference type="ARBA" id="ARBA00022448"/>
    </source>
</evidence>
<feature type="transmembrane region" description="Helical" evidence="7">
    <location>
        <begin position="16"/>
        <end position="42"/>
    </location>
</feature>
<feature type="domain" description="ABC transmembrane type-1" evidence="8">
    <location>
        <begin position="73"/>
        <end position="286"/>
    </location>
</feature>
<evidence type="ECO:0000313" key="9">
    <source>
        <dbReference type="EMBL" id="OAS22111.1"/>
    </source>
</evidence>
<sequence>MSKTVARSDFENKAGYLFILPWIIGFLAFTLVPLLCLIYFSFTRYDLLSSPKWLGLDNYIEILTHDPKFIQSLKVTFIYVLIAIPARLIVALAIAMLLNTKHRFIGVYRTVFYIPSIIGGSVAVAVMWRLLFSREGAVNSLIGYLFGKTPDISWVGDPSTALGSIILLSMWQFGSPMVIFLAGLKNIPASYYEAAVVDGANGWQRFLRITLPLLSPVLFFNLIMQIIGGFMTFTQGLIITGGGPLDKTLFYQLYVYRRGFELFEMGYASALSCILLVIVAILTAIVFKTSNSWVHYESKGE</sequence>
<dbReference type="PANTHER" id="PTHR30193">
    <property type="entry name" value="ABC TRANSPORTER PERMEASE PROTEIN"/>
    <property type="match status" value="1"/>
</dbReference>
<keyword evidence="10" id="KW-1185">Reference proteome</keyword>
<organism evidence="9 10">
    <name type="scientific">Paenibacillus oryzisoli</name>
    <dbReference type="NCBI Taxonomy" id="1850517"/>
    <lineage>
        <taxon>Bacteria</taxon>
        <taxon>Bacillati</taxon>
        <taxon>Bacillota</taxon>
        <taxon>Bacilli</taxon>
        <taxon>Bacillales</taxon>
        <taxon>Paenibacillaceae</taxon>
        <taxon>Paenibacillus</taxon>
    </lineage>
</organism>
<dbReference type="OrthoDB" id="9788108at2"/>
<dbReference type="EMBL" id="LYPB01000046">
    <property type="protein sequence ID" value="OAS22111.1"/>
    <property type="molecule type" value="Genomic_DNA"/>
</dbReference>
<dbReference type="InterPro" id="IPR051393">
    <property type="entry name" value="ABC_transporter_permease"/>
</dbReference>
<comment type="similarity">
    <text evidence="7">Belongs to the binding-protein-dependent transport system permease family.</text>
</comment>